<name>A0ABY8IXU0_9BACI</name>
<dbReference type="PRINTS" id="PR01438">
    <property type="entry name" value="UNVRSLSTRESS"/>
</dbReference>
<dbReference type="InterPro" id="IPR006016">
    <property type="entry name" value="UspA"/>
</dbReference>
<dbReference type="SUPFAM" id="SSF52402">
    <property type="entry name" value="Adenine nucleotide alpha hydrolases-like"/>
    <property type="match status" value="1"/>
</dbReference>
<evidence type="ECO:0000256" key="1">
    <source>
        <dbReference type="ARBA" id="ARBA00008791"/>
    </source>
</evidence>
<dbReference type="Pfam" id="PF00582">
    <property type="entry name" value="Usp"/>
    <property type="match status" value="1"/>
</dbReference>
<dbReference type="CDD" id="cd00293">
    <property type="entry name" value="USP-like"/>
    <property type="match status" value="1"/>
</dbReference>
<comment type="similarity">
    <text evidence="1">Belongs to the universal stress protein A family.</text>
</comment>
<gene>
    <name evidence="3" type="ORF">P9989_01230</name>
</gene>
<reference evidence="3 4" key="1">
    <citation type="submission" date="2023-04" db="EMBL/GenBank/DDBJ databases">
        <title>Genome sequence of Halobacillus naozhouensis KACC 21980.</title>
        <authorList>
            <person name="Kim S."/>
            <person name="Heo J."/>
            <person name="Kwon S.-W."/>
        </authorList>
    </citation>
    <scope>NUCLEOTIDE SEQUENCE [LARGE SCALE GENOMIC DNA]</scope>
    <source>
        <strain evidence="3 4">KCTC 13234</strain>
    </source>
</reference>
<dbReference type="InterPro" id="IPR014729">
    <property type="entry name" value="Rossmann-like_a/b/a_fold"/>
</dbReference>
<dbReference type="Gene3D" id="3.40.50.620">
    <property type="entry name" value="HUPs"/>
    <property type="match status" value="1"/>
</dbReference>
<dbReference type="RefSeq" id="WP_283077029.1">
    <property type="nucleotide sequence ID" value="NZ_CP121671.1"/>
</dbReference>
<evidence type="ECO:0000313" key="3">
    <source>
        <dbReference type="EMBL" id="WFT75058.1"/>
    </source>
</evidence>
<keyword evidence="4" id="KW-1185">Reference proteome</keyword>
<sequence length="139" mass="15262">MFNRILLASDGSDHAERATHMAVKLTGPERQGKVTVTYIIDGSTSKADVLSEENSVILQAKRRERLQKTETILQDEKVNYEVKMIKGDPGPAIVKFANEKGFEVVVVGSRGLNSLQEMVLGSVSHKVAKRAECPVVIVK</sequence>
<dbReference type="EMBL" id="CP121671">
    <property type="protein sequence ID" value="WFT75058.1"/>
    <property type="molecule type" value="Genomic_DNA"/>
</dbReference>
<dbReference type="InterPro" id="IPR006015">
    <property type="entry name" value="Universal_stress_UspA"/>
</dbReference>
<dbReference type="PANTHER" id="PTHR46268:SF6">
    <property type="entry name" value="UNIVERSAL STRESS PROTEIN UP12"/>
    <property type="match status" value="1"/>
</dbReference>
<feature type="domain" description="UspA" evidence="2">
    <location>
        <begin position="1"/>
        <end position="139"/>
    </location>
</feature>
<evidence type="ECO:0000259" key="2">
    <source>
        <dbReference type="Pfam" id="PF00582"/>
    </source>
</evidence>
<accession>A0ABY8IXU0</accession>
<protein>
    <submittedName>
        <fullName evidence="3">Universal stress protein</fullName>
    </submittedName>
</protein>
<dbReference type="Proteomes" id="UP001221597">
    <property type="component" value="Chromosome"/>
</dbReference>
<proteinExistence type="inferred from homology"/>
<organism evidence="3 4">
    <name type="scientific">Halobacillus naozhouensis</name>
    <dbReference type="NCBI Taxonomy" id="554880"/>
    <lineage>
        <taxon>Bacteria</taxon>
        <taxon>Bacillati</taxon>
        <taxon>Bacillota</taxon>
        <taxon>Bacilli</taxon>
        <taxon>Bacillales</taxon>
        <taxon>Bacillaceae</taxon>
        <taxon>Halobacillus</taxon>
    </lineage>
</organism>
<evidence type="ECO:0000313" key="4">
    <source>
        <dbReference type="Proteomes" id="UP001221597"/>
    </source>
</evidence>
<dbReference type="PANTHER" id="PTHR46268">
    <property type="entry name" value="STRESS RESPONSE PROTEIN NHAX"/>
    <property type="match status" value="1"/>
</dbReference>